<keyword evidence="2" id="KW-1185">Reference proteome</keyword>
<keyword evidence="1" id="KW-0614">Plasmid</keyword>
<accession>A8ZN25</accession>
<dbReference type="RefSeq" id="WP_012167540.1">
    <property type="nucleotide sequence ID" value="NC_009928.1"/>
</dbReference>
<dbReference type="AlphaFoldDB" id="A8ZN25"/>
<evidence type="ECO:0000313" key="2">
    <source>
        <dbReference type="Proteomes" id="UP000000268"/>
    </source>
</evidence>
<name>A8ZN25_ACAM1</name>
<dbReference type="EMBL" id="CP000840">
    <property type="protein sequence ID" value="ABW32224.1"/>
    <property type="molecule type" value="Genomic_DNA"/>
</dbReference>
<organism evidence="1 2">
    <name type="scientific">Acaryochloris marina (strain MBIC 11017)</name>
    <dbReference type="NCBI Taxonomy" id="329726"/>
    <lineage>
        <taxon>Bacteria</taxon>
        <taxon>Bacillati</taxon>
        <taxon>Cyanobacteriota</taxon>
        <taxon>Cyanophyceae</taxon>
        <taxon>Acaryochloridales</taxon>
        <taxon>Acaryochloridaceae</taxon>
        <taxon>Acaryochloris</taxon>
    </lineage>
</organism>
<reference evidence="1 2" key="1">
    <citation type="journal article" date="2008" name="Proc. Natl. Acad. Sci. U.S.A.">
        <title>Niche adaptation and genome expansion in the chlorophyll d-producing cyanobacterium Acaryochloris marina.</title>
        <authorList>
            <person name="Swingley W.D."/>
            <person name="Chen M."/>
            <person name="Cheung P.C."/>
            <person name="Conrad A.L."/>
            <person name="Dejesa L.C."/>
            <person name="Hao J."/>
            <person name="Honchak B.M."/>
            <person name="Karbach L.E."/>
            <person name="Kurdoglu A."/>
            <person name="Lahiri S."/>
            <person name="Mastrian S.D."/>
            <person name="Miyashita H."/>
            <person name="Page L."/>
            <person name="Ramakrishna P."/>
            <person name="Satoh S."/>
            <person name="Sattley W.M."/>
            <person name="Shimada Y."/>
            <person name="Taylor H.L."/>
            <person name="Tomo T."/>
            <person name="Tsuchiya T."/>
            <person name="Wang Z.T."/>
            <person name="Raymond J."/>
            <person name="Mimuro M."/>
            <person name="Blankenship R.E."/>
            <person name="Touchman J.W."/>
        </authorList>
    </citation>
    <scope>NUCLEOTIDE SEQUENCE [LARGE SCALE GENOMIC DNA]</scope>
    <source>
        <strain evidence="2">MBIC 11017</strain>
        <plasmid evidence="2">Plasmid pREB3</plasmid>
    </source>
</reference>
<geneLocation type="plasmid" evidence="1 2">
    <name>pREB3</name>
</geneLocation>
<protein>
    <submittedName>
        <fullName evidence="1">Uncharacterized protein</fullName>
    </submittedName>
</protein>
<proteinExistence type="predicted"/>
<dbReference type="Proteomes" id="UP000000268">
    <property type="component" value="Plasmid pREB3"/>
</dbReference>
<dbReference type="KEGG" id="amr:AM1_C0294"/>
<sequence>MISKEVIAAHKLSPVVETIFHWQADDPSHCLLRIYSDDQTQKAYVVASELYSNNEMGKHVSRHFEELALAVANQYPELLDPTKITDVTWICHYGMFSVADSFENIGTPDRLTKIYLVWPLSSTFNVWERKEVVLSESEQEELFSRVSFTSVSEILDRLAGGQ</sequence>
<evidence type="ECO:0000313" key="1">
    <source>
        <dbReference type="EMBL" id="ABW32224.1"/>
    </source>
</evidence>
<dbReference type="HOGENOM" id="CLU_1631757_0_0_3"/>
<gene>
    <name evidence="1" type="ordered locus">AM1_C0294</name>
</gene>
<dbReference type="OrthoDB" id="3697139at2"/>